<name>A0ABV9AIY9_9ACTN</name>
<evidence type="ECO:0000313" key="2">
    <source>
        <dbReference type="EMBL" id="MFC4497576.1"/>
    </source>
</evidence>
<evidence type="ECO:0000313" key="3">
    <source>
        <dbReference type="Proteomes" id="UP001595997"/>
    </source>
</evidence>
<reference evidence="3" key="1">
    <citation type="journal article" date="2019" name="Int. J. Syst. Evol. Microbiol.">
        <title>The Global Catalogue of Microorganisms (GCM) 10K type strain sequencing project: providing services to taxonomists for standard genome sequencing and annotation.</title>
        <authorList>
            <consortium name="The Broad Institute Genomics Platform"/>
            <consortium name="The Broad Institute Genome Sequencing Center for Infectious Disease"/>
            <person name="Wu L."/>
            <person name="Ma J."/>
        </authorList>
    </citation>
    <scope>NUCLEOTIDE SEQUENCE [LARGE SCALE GENOMIC DNA]</scope>
    <source>
        <strain evidence="3">CGMCC 4.7357</strain>
    </source>
</reference>
<accession>A0ABV9AIY9</accession>
<organism evidence="2 3">
    <name type="scientific">Streptomyces ovatisporus</name>
    <dbReference type="NCBI Taxonomy" id="1128682"/>
    <lineage>
        <taxon>Bacteria</taxon>
        <taxon>Bacillati</taxon>
        <taxon>Actinomycetota</taxon>
        <taxon>Actinomycetes</taxon>
        <taxon>Kitasatosporales</taxon>
        <taxon>Streptomycetaceae</taxon>
        <taxon>Streptomyces</taxon>
    </lineage>
</organism>
<dbReference type="EMBL" id="JBHSFH010000016">
    <property type="protein sequence ID" value="MFC4497576.1"/>
    <property type="molecule type" value="Genomic_DNA"/>
</dbReference>
<dbReference type="Proteomes" id="UP001595997">
    <property type="component" value="Unassembled WGS sequence"/>
</dbReference>
<protein>
    <submittedName>
        <fullName evidence="2">Uncharacterized protein</fullName>
    </submittedName>
</protein>
<feature type="compositionally biased region" description="Basic and acidic residues" evidence="1">
    <location>
        <begin position="89"/>
        <end position="98"/>
    </location>
</feature>
<gene>
    <name evidence="2" type="ORF">ACFPA8_25940</name>
</gene>
<sequence>MSVRPPSSLTVGLNRACRARKGFAGIDDVTRRAGPVRFSADGTARGCGGREPSGVASGLRQVPVSLSGVQTARLVVAPEPPDGTLALADRARSRSECR</sequence>
<evidence type="ECO:0000256" key="1">
    <source>
        <dbReference type="SAM" id="MobiDB-lite"/>
    </source>
</evidence>
<feature type="region of interest" description="Disordered" evidence="1">
    <location>
        <begin position="77"/>
        <end position="98"/>
    </location>
</feature>
<proteinExistence type="predicted"/>
<keyword evidence="3" id="KW-1185">Reference proteome</keyword>
<dbReference type="RefSeq" id="WP_386452399.1">
    <property type="nucleotide sequence ID" value="NZ_JBHSFH010000016.1"/>
</dbReference>
<comment type="caution">
    <text evidence="2">The sequence shown here is derived from an EMBL/GenBank/DDBJ whole genome shotgun (WGS) entry which is preliminary data.</text>
</comment>